<feature type="non-terminal residue" evidence="1">
    <location>
        <position position="1"/>
    </location>
</feature>
<dbReference type="AlphaFoldDB" id="A0A5C3LT03"/>
<dbReference type="EMBL" id="ML213616">
    <property type="protein sequence ID" value="TFK36060.1"/>
    <property type="molecule type" value="Genomic_DNA"/>
</dbReference>
<dbReference type="PANTHER" id="PTHR33099">
    <property type="entry name" value="FE2OG DIOXYGENASE DOMAIN-CONTAINING PROTEIN"/>
    <property type="match status" value="1"/>
</dbReference>
<gene>
    <name evidence="1" type="ORF">BDQ12DRAFT_561752</name>
</gene>
<dbReference type="PANTHER" id="PTHR33099:SF14">
    <property type="entry name" value="PROLYL 4-HYDROXYLASE ALPHA SUBUNIT FE(2+) 2OG DIOXYGENASE DOMAIN-CONTAINING PROTEIN"/>
    <property type="match status" value="1"/>
</dbReference>
<accession>A0A5C3LT03</accession>
<keyword evidence="2" id="KW-1185">Reference proteome</keyword>
<dbReference type="Proteomes" id="UP000308652">
    <property type="component" value="Unassembled WGS sequence"/>
</dbReference>
<sequence>NESEAETECYRKAWRLDRSCFATHFSLDDNAHILDRIRTQLLEGHRAERKIRAEMDHLNVYSPGSFFKPHKDTPRSQDSFGTLVIVFPSAHTGGLFTLTHPTLSSARDSDNPEDSDVWTFDSSTVLSSQPTPSFAYLAFHSDVTHSLARVTSGHRLTITYSLHFDHHHPSYTLPASAAYEEELLLAVKSILRDHRIMPNGGVLGFGLRYAYIVQPGKTPLEETFRSLKGSDAVLKRACVEVGLEAELR</sequence>
<name>A0A5C3LT03_9AGAR</name>
<evidence type="ECO:0000313" key="1">
    <source>
        <dbReference type="EMBL" id="TFK36060.1"/>
    </source>
</evidence>
<protein>
    <submittedName>
        <fullName evidence="1">Uncharacterized protein</fullName>
    </submittedName>
</protein>
<feature type="non-terminal residue" evidence="1">
    <location>
        <position position="248"/>
    </location>
</feature>
<dbReference type="Gene3D" id="2.60.120.620">
    <property type="entry name" value="q2cbj1_9rhob like domain"/>
    <property type="match status" value="1"/>
</dbReference>
<dbReference type="OrthoDB" id="27483at2759"/>
<organism evidence="1 2">
    <name type="scientific">Crucibulum laeve</name>
    <dbReference type="NCBI Taxonomy" id="68775"/>
    <lineage>
        <taxon>Eukaryota</taxon>
        <taxon>Fungi</taxon>
        <taxon>Dikarya</taxon>
        <taxon>Basidiomycota</taxon>
        <taxon>Agaricomycotina</taxon>
        <taxon>Agaricomycetes</taxon>
        <taxon>Agaricomycetidae</taxon>
        <taxon>Agaricales</taxon>
        <taxon>Agaricineae</taxon>
        <taxon>Nidulariaceae</taxon>
        <taxon>Crucibulum</taxon>
    </lineage>
</organism>
<proteinExistence type="predicted"/>
<evidence type="ECO:0000313" key="2">
    <source>
        <dbReference type="Proteomes" id="UP000308652"/>
    </source>
</evidence>
<reference evidence="1 2" key="1">
    <citation type="journal article" date="2019" name="Nat. Ecol. Evol.">
        <title>Megaphylogeny resolves global patterns of mushroom evolution.</title>
        <authorList>
            <person name="Varga T."/>
            <person name="Krizsan K."/>
            <person name="Foldi C."/>
            <person name="Dima B."/>
            <person name="Sanchez-Garcia M."/>
            <person name="Sanchez-Ramirez S."/>
            <person name="Szollosi G.J."/>
            <person name="Szarkandi J.G."/>
            <person name="Papp V."/>
            <person name="Albert L."/>
            <person name="Andreopoulos W."/>
            <person name="Angelini C."/>
            <person name="Antonin V."/>
            <person name="Barry K.W."/>
            <person name="Bougher N.L."/>
            <person name="Buchanan P."/>
            <person name="Buyck B."/>
            <person name="Bense V."/>
            <person name="Catcheside P."/>
            <person name="Chovatia M."/>
            <person name="Cooper J."/>
            <person name="Damon W."/>
            <person name="Desjardin D."/>
            <person name="Finy P."/>
            <person name="Geml J."/>
            <person name="Haridas S."/>
            <person name="Hughes K."/>
            <person name="Justo A."/>
            <person name="Karasinski D."/>
            <person name="Kautmanova I."/>
            <person name="Kiss B."/>
            <person name="Kocsube S."/>
            <person name="Kotiranta H."/>
            <person name="LaButti K.M."/>
            <person name="Lechner B.E."/>
            <person name="Liimatainen K."/>
            <person name="Lipzen A."/>
            <person name="Lukacs Z."/>
            <person name="Mihaltcheva S."/>
            <person name="Morgado L.N."/>
            <person name="Niskanen T."/>
            <person name="Noordeloos M.E."/>
            <person name="Ohm R.A."/>
            <person name="Ortiz-Santana B."/>
            <person name="Ovrebo C."/>
            <person name="Racz N."/>
            <person name="Riley R."/>
            <person name="Savchenko A."/>
            <person name="Shiryaev A."/>
            <person name="Soop K."/>
            <person name="Spirin V."/>
            <person name="Szebenyi C."/>
            <person name="Tomsovsky M."/>
            <person name="Tulloss R.E."/>
            <person name="Uehling J."/>
            <person name="Grigoriev I.V."/>
            <person name="Vagvolgyi C."/>
            <person name="Papp T."/>
            <person name="Martin F.M."/>
            <person name="Miettinen O."/>
            <person name="Hibbett D.S."/>
            <person name="Nagy L.G."/>
        </authorList>
    </citation>
    <scope>NUCLEOTIDE SEQUENCE [LARGE SCALE GENOMIC DNA]</scope>
    <source>
        <strain evidence="1 2">CBS 166.37</strain>
    </source>
</reference>